<evidence type="ECO:0000313" key="3">
    <source>
        <dbReference type="EMBL" id="KAK1612115.1"/>
    </source>
</evidence>
<dbReference type="InterPro" id="IPR000215">
    <property type="entry name" value="Serpin_fam"/>
</dbReference>
<dbReference type="GO" id="GO:0005615">
    <property type="term" value="C:extracellular space"/>
    <property type="evidence" value="ECO:0007669"/>
    <property type="project" value="InterPro"/>
</dbReference>
<dbReference type="Proteomes" id="UP001231189">
    <property type="component" value="Unassembled WGS sequence"/>
</dbReference>
<reference evidence="3" key="1">
    <citation type="submission" date="2023-07" db="EMBL/GenBank/DDBJ databases">
        <title>A chromosome-level genome assembly of Lolium multiflorum.</title>
        <authorList>
            <person name="Chen Y."/>
            <person name="Copetti D."/>
            <person name="Kolliker R."/>
            <person name="Studer B."/>
        </authorList>
    </citation>
    <scope>NUCLEOTIDE SEQUENCE</scope>
    <source>
        <strain evidence="3">02402/16</strain>
        <tissue evidence="3">Leaf</tissue>
    </source>
</reference>
<evidence type="ECO:0000256" key="1">
    <source>
        <dbReference type="ARBA" id="ARBA00009500"/>
    </source>
</evidence>
<dbReference type="GO" id="GO:0004867">
    <property type="term" value="F:serine-type endopeptidase inhibitor activity"/>
    <property type="evidence" value="ECO:0007669"/>
    <property type="project" value="InterPro"/>
</dbReference>
<protein>
    <recommendedName>
        <fullName evidence="2">Serpin domain-containing protein</fullName>
    </recommendedName>
</protein>
<comment type="similarity">
    <text evidence="1">Belongs to the serpin family.</text>
</comment>
<dbReference type="InterPro" id="IPR042178">
    <property type="entry name" value="Serpin_sf_1"/>
</dbReference>
<comment type="caution">
    <text evidence="3">The sequence shown here is derived from an EMBL/GenBank/DDBJ whole genome shotgun (WGS) entry which is preliminary data.</text>
</comment>
<dbReference type="SUPFAM" id="SSF56574">
    <property type="entry name" value="Serpins"/>
    <property type="match status" value="1"/>
</dbReference>
<proteinExistence type="inferred from homology"/>
<dbReference type="Pfam" id="PF00079">
    <property type="entry name" value="Serpin"/>
    <property type="match status" value="1"/>
</dbReference>
<name>A0AAD8R156_LOLMU</name>
<dbReference type="AlphaFoldDB" id="A0AAD8R156"/>
<dbReference type="EMBL" id="JAUUTY010000007">
    <property type="protein sequence ID" value="KAK1612115.1"/>
    <property type="molecule type" value="Genomic_DNA"/>
</dbReference>
<keyword evidence="4" id="KW-1185">Reference proteome</keyword>
<gene>
    <name evidence="3" type="ORF">QYE76_035788</name>
</gene>
<dbReference type="InterPro" id="IPR023796">
    <property type="entry name" value="Serpin_dom"/>
</dbReference>
<dbReference type="InterPro" id="IPR036186">
    <property type="entry name" value="Serpin_sf"/>
</dbReference>
<dbReference type="PANTHER" id="PTHR11461:SF306">
    <property type="entry name" value="SERPIN-Z1"/>
    <property type="match status" value="1"/>
</dbReference>
<organism evidence="3 4">
    <name type="scientific">Lolium multiflorum</name>
    <name type="common">Italian ryegrass</name>
    <name type="synonym">Lolium perenne subsp. multiflorum</name>
    <dbReference type="NCBI Taxonomy" id="4521"/>
    <lineage>
        <taxon>Eukaryota</taxon>
        <taxon>Viridiplantae</taxon>
        <taxon>Streptophyta</taxon>
        <taxon>Embryophyta</taxon>
        <taxon>Tracheophyta</taxon>
        <taxon>Spermatophyta</taxon>
        <taxon>Magnoliopsida</taxon>
        <taxon>Liliopsida</taxon>
        <taxon>Poales</taxon>
        <taxon>Poaceae</taxon>
        <taxon>BOP clade</taxon>
        <taxon>Pooideae</taxon>
        <taxon>Poodae</taxon>
        <taxon>Poeae</taxon>
        <taxon>Poeae Chloroplast Group 2 (Poeae type)</taxon>
        <taxon>Loliodinae</taxon>
        <taxon>Loliinae</taxon>
        <taxon>Lolium</taxon>
    </lineage>
</organism>
<sequence>MRLKAGYAAVVSEHYRSQARPASFKAMASPSPPLSIVAAFSQEFAPMLDSNLSQLICFMPEEARAEINQWFESVTAGRITELVPQGTINSYMVAVLGNAIYFKGAWRSKFDLLHARLRPPRPRALHVERRAGACRSGYKVLRLPHALGSRGGKSRR</sequence>
<dbReference type="Gene3D" id="3.30.497.10">
    <property type="entry name" value="Antithrombin, subunit I, domain 2"/>
    <property type="match status" value="1"/>
</dbReference>
<feature type="domain" description="Serpin" evidence="2">
    <location>
        <begin position="34"/>
        <end position="113"/>
    </location>
</feature>
<evidence type="ECO:0000259" key="2">
    <source>
        <dbReference type="Pfam" id="PF00079"/>
    </source>
</evidence>
<accession>A0AAD8R156</accession>
<evidence type="ECO:0000313" key="4">
    <source>
        <dbReference type="Proteomes" id="UP001231189"/>
    </source>
</evidence>
<dbReference type="PANTHER" id="PTHR11461">
    <property type="entry name" value="SERINE PROTEASE INHIBITOR, SERPIN"/>
    <property type="match status" value="1"/>
</dbReference>